<dbReference type="Proteomes" id="UP000076798">
    <property type="component" value="Unassembled WGS sequence"/>
</dbReference>
<keyword evidence="2" id="KW-1185">Reference proteome</keyword>
<dbReference type="AlphaFoldDB" id="A0A166DJ82"/>
<gene>
    <name evidence="1" type="ORF">SISSUDRAFT_1046724</name>
</gene>
<sequence length="172" mass="19082">MERYRAFYNILPLLIAQHRLLNTVGRCTGISADLILCSEANSHHQFDLPLIYSSTSCGHDGPPSCGLLSATGHNGRQFSRWLGCSSDWESPGTLVGRSIECPSAGFSLRPGSPGRFGLRCRNKNTHATSRTTSSSGKHMIIAWPLMELHHDSLHLQQYIEGLTHHRRAYNRG</sequence>
<organism evidence="1 2">
    <name type="scientific">Sistotremastrum suecicum HHB10207 ss-3</name>
    <dbReference type="NCBI Taxonomy" id="1314776"/>
    <lineage>
        <taxon>Eukaryota</taxon>
        <taxon>Fungi</taxon>
        <taxon>Dikarya</taxon>
        <taxon>Basidiomycota</taxon>
        <taxon>Agaricomycotina</taxon>
        <taxon>Agaricomycetes</taxon>
        <taxon>Sistotremastrales</taxon>
        <taxon>Sistotremastraceae</taxon>
        <taxon>Sistotremastrum</taxon>
    </lineage>
</organism>
<evidence type="ECO:0000313" key="2">
    <source>
        <dbReference type="Proteomes" id="UP000076798"/>
    </source>
</evidence>
<dbReference type="EMBL" id="KV428060">
    <property type="protein sequence ID" value="KZT38581.1"/>
    <property type="molecule type" value="Genomic_DNA"/>
</dbReference>
<evidence type="ECO:0000313" key="1">
    <source>
        <dbReference type="EMBL" id="KZT38581.1"/>
    </source>
</evidence>
<reference evidence="1 2" key="1">
    <citation type="journal article" date="2016" name="Mol. Biol. Evol.">
        <title>Comparative Genomics of Early-Diverging Mushroom-Forming Fungi Provides Insights into the Origins of Lignocellulose Decay Capabilities.</title>
        <authorList>
            <person name="Nagy L.G."/>
            <person name="Riley R."/>
            <person name="Tritt A."/>
            <person name="Adam C."/>
            <person name="Daum C."/>
            <person name="Floudas D."/>
            <person name="Sun H."/>
            <person name="Yadav J.S."/>
            <person name="Pangilinan J."/>
            <person name="Larsson K.H."/>
            <person name="Matsuura K."/>
            <person name="Barry K."/>
            <person name="Labutti K."/>
            <person name="Kuo R."/>
            <person name="Ohm R.A."/>
            <person name="Bhattacharya S.S."/>
            <person name="Shirouzu T."/>
            <person name="Yoshinaga Y."/>
            <person name="Martin F.M."/>
            <person name="Grigoriev I.V."/>
            <person name="Hibbett D.S."/>
        </authorList>
    </citation>
    <scope>NUCLEOTIDE SEQUENCE [LARGE SCALE GENOMIC DNA]</scope>
    <source>
        <strain evidence="1 2">HHB10207 ss-3</strain>
    </source>
</reference>
<proteinExistence type="predicted"/>
<name>A0A166DJ82_9AGAM</name>
<accession>A0A166DJ82</accession>
<protein>
    <submittedName>
        <fullName evidence="1">Uncharacterized protein</fullName>
    </submittedName>
</protein>